<organism evidence="1 2">
    <name type="scientific">Cuscuta australis</name>
    <dbReference type="NCBI Taxonomy" id="267555"/>
    <lineage>
        <taxon>Eukaryota</taxon>
        <taxon>Viridiplantae</taxon>
        <taxon>Streptophyta</taxon>
        <taxon>Embryophyta</taxon>
        <taxon>Tracheophyta</taxon>
        <taxon>Spermatophyta</taxon>
        <taxon>Magnoliopsida</taxon>
        <taxon>eudicotyledons</taxon>
        <taxon>Gunneridae</taxon>
        <taxon>Pentapetalae</taxon>
        <taxon>asterids</taxon>
        <taxon>lamiids</taxon>
        <taxon>Solanales</taxon>
        <taxon>Convolvulaceae</taxon>
        <taxon>Cuscuteae</taxon>
        <taxon>Cuscuta</taxon>
        <taxon>Cuscuta subgen. Grammica</taxon>
        <taxon>Cuscuta sect. Cleistogrammica</taxon>
    </lineage>
</organism>
<dbReference type="Proteomes" id="UP000249390">
    <property type="component" value="Unassembled WGS sequence"/>
</dbReference>
<protein>
    <recommendedName>
        <fullName evidence="3">Reverse transcriptase zinc-binding domain-containing protein</fullName>
    </recommendedName>
</protein>
<sequence>MSFAGRVKLINSMMFGITSFWCRLFVIPSNVKQNIQAICRNFLWSAPSEYKRSPLVSWEECPKNRGGLGLKNISGIKLLS</sequence>
<evidence type="ECO:0000313" key="2">
    <source>
        <dbReference type="Proteomes" id="UP000249390"/>
    </source>
</evidence>
<dbReference type="PANTHER" id="PTHR33116">
    <property type="entry name" value="REVERSE TRANSCRIPTASE ZINC-BINDING DOMAIN-CONTAINING PROTEIN-RELATED-RELATED"/>
    <property type="match status" value="1"/>
</dbReference>
<comment type="caution">
    <text evidence="1">The sequence shown here is derived from an EMBL/GenBank/DDBJ whole genome shotgun (WGS) entry which is preliminary data.</text>
</comment>
<dbReference type="EMBL" id="NQVE01000058">
    <property type="protein sequence ID" value="RAL50570.1"/>
    <property type="molecule type" value="Genomic_DNA"/>
</dbReference>
<gene>
    <name evidence="1" type="ORF">DM860_014512</name>
</gene>
<keyword evidence="2" id="KW-1185">Reference proteome</keyword>
<reference evidence="1 2" key="1">
    <citation type="submission" date="2018-06" db="EMBL/GenBank/DDBJ databases">
        <title>The Genome of Cuscuta australis (Dodder) Provides Insight into the Evolution of Plant Parasitism.</title>
        <authorList>
            <person name="Liu H."/>
        </authorList>
    </citation>
    <scope>NUCLEOTIDE SEQUENCE [LARGE SCALE GENOMIC DNA]</scope>
    <source>
        <strain evidence="2">cv. Yunnan</strain>
        <tissue evidence="1">Vines</tissue>
    </source>
</reference>
<dbReference type="PANTHER" id="PTHR33116:SF84">
    <property type="entry name" value="RNA-DIRECTED DNA POLYMERASE"/>
    <property type="match status" value="1"/>
</dbReference>
<proteinExistence type="predicted"/>
<name>A0A328DZB7_9ASTE</name>
<evidence type="ECO:0000313" key="1">
    <source>
        <dbReference type="EMBL" id="RAL50570.1"/>
    </source>
</evidence>
<dbReference type="AlphaFoldDB" id="A0A328DZB7"/>
<evidence type="ECO:0008006" key="3">
    <source>
        <dbReference type="Google" id="ProtNLM"/>
    </source>
</evidence>
<accession>A0A328DZB7</accession>